<evidence type="ECO:0000256" key="2">
    <source>
        <dbReference type="ARBA" id="ARBA00022679"/>
    </source>
</evidence>
<organism evidence="15 16">
    <name type="scientific">Dendrobium nobile</name>
    <name type="common">Orchid</name>
    <dbReference type="NCBI Taxonomy" id="94219"/>
    <lineage>
        <taxon>Eukaryota</taxon>
        <taxon>Viridiplantae</taxon>
        <taxon>Streptophyta</taxon>
        <taxon>Embryophyta</taxon>
        <taxon>Tracheophyta</taxon>
        <taxon>Spermatophyta</taxon>
        <taxon>Magnoliopsida</taxon>
        <taxon>Liliopsida</taxon>
        <taxon>Asparagales</taxon>
        <taxon>Orchidaceae</taxon>
        <taxon>Epidendroideae</taxon>
        <taxon>Malaxideae</taxon>
        <taxon>Dendrobiinae</taxon>
        <taxon>Dendrobium</taxon>
    </lineage>
</organism>
<keyword evidence="7 10" id="KW-0067">ATP-binding</keyword>
<evidence type="ECO:0000256" key="12">
    <source>
        <dbReference type="SAM" id="SignalP"/>
    </source>
</evidence>
<dbReference type="PROSITE" id="PS50011">
    <property type="entry name" value="PROTEIN_KINASE_DOM"/>
    <property type="match status" value="1"/>
</dbReference>
<keyword evidence="2" id="KW-0808">Transferase</keyword>
<dbReference type="InterPro" id="IPR017441">
    <property type="entry name" value="Protein_kinase_ATP_BS"/>
</dbReference>
<keyword evidence="3 12" id="KW-0732">Signal</keyword>
<keyword evidence="1" id="KW-0723">Serine/threonine-protein kinase</keyword>
<dbReference type="InterPro" id="IPR002902">
    <property type="entry name" value="GNK2"/>
</dbReference>
<evidence type="ECO:0000256" key="6">
    <source>
        <dbReference type="ARBA" id="ARBA00022777"/>
    </source>
</evidence>
<keyword evidence="4" id="KW-0677">Repeat</keyword>
<evidence type="ECO:0000256" key="8">
    <source>
        <dbReference type="ARBA" id="ARBA00023170"/>
    </source>
</evidence>
<dbReference type="InterPro" id="IPR052059">
    <property type="entry name" value="CR_Ser/Thr_kinase"/>
</dbReference>
<dbReference type="PROSITE" id="PS51473">
    <property type="entry name" value="GNK2"/>
    <property type="match status" value="2"/>
</dbReference>
<dbReference type="GO" id="GO:0004674">
    <property type="term" value="F:protein serine/threonine kinase activity"/>
    <property type="evidence" value="ECO:0007669"/>
    <property type="project" value="UniProtKB-KW"/>
</dbReference>
<feature type="domain" description="Gnk2-homologous" evidence="14">
    <location>
        <begin position="140"/>
        <end position="239"/>
    </location>
</feature>
<accession>A0A8T3AT03</accession>
<proteinExistence type="predicted"/>
<keyword evidence="8" id="KW-0675">Receptor</keyword>
<keyword evidence="9" id="KW-0325">Glycoprotein</keyword>
<sequence>MWGQFNETILIPFCFLLALSISVRADPQTKLLNLGCSNYNATNPSLFITNLNSTISDLLSHISASDGGGALFATAGSARSVTPVYALAFCRGYLSRGDCLGCLTSAATRLRACGSGTGGRVIYDGCNLRYESAPFFEQGTLPGNAPVCVNGTASAGGFTSVAEGLLQDMSSATPNIAGYFVDEVRGGVYAVAQCAPTVSKLVCADCLQVAFNNIKGCLPSREGRAIDAGCFMRYSGEAFFSANNTVDLSAYLSSGQKRKKNTAIIIGVAVVCALAFLTLLLVLVWVRRRKRPQESWRADILGATELRGPMNFHYRDLKSATNNFSKECKLGEGGFGQVYKGTLKNGKIIAVKKLAMTQSKNVKSSFLSEVKLISNVHHQNLLRLLGCSTKSDELLLVYEYMANGSLDKFLYGEMSGMLNWKQRFDIVVGMARGLAYLHHEFHVCIIHRDIKSSNVLLDDNFRPKIADFGLARLMPGEQSHLSTYFAGTLGYIAPEYVIHGDLTEKVDAYSFGIVVLEIISGQRSCDSKLEHVPQHLLELAWKLYEHDNLPNLIDKSLDPNEYDLEEVVRVITIALLCTQTVSLRPTMSEVVVLLLNQHSLHLNLSRPAFIESPGKVRDGVISYTGSSSADPTTILMPKFSAR</sequence>
<dbReference type="SUPFAM" id="SSF56112">
    <property type="entry name" value="Protein kinase-like (PK-like)"/>
    <property type="match status" value="1"/>
</dbReference>
<evidence type="ECO:0000259" key="14">
    <source>
        <dbReference type="PROSITE" id="PS51473"/>
    </source>
</evidence>
<dbReference type="Pfam" id="PF01657">
    <property type="entry name" value="Stress-antifung"/>
    <property type="match status" value="2"/>
</dbReference>
<evidence type="ECO:0008006" key="17">
    <source>
        <dbReference type="Google" id="ProtNLM"/>
    </source>
</evidence>
<evidence type="ECO:0000256" key="3">
    <source>
        <dbReference type="ARBA" id="ARBA00022729"/>
    </source>
</evidence>
<keyword evidence="6" id="KW-0418">Kinase</keyword>
<dbReference type="GO" id="GO:0005524">
    <property type="term" value="F:ATP binding"/>
    <property type="evidence" value="ECO:0007669"/>
    <property type="project" value="UniProtKB-UniRule"/>
</dbReference>
<evidence type="ECO:0000313" key="16">
    <source>
        <dbReference type="Proteomes" id="UP000829196"/>
    </source>
</evidence>
<keyword evidence="5 10" id="KW-0547">Nucleotide-binding</keyword>
<keyword evidence="16" id="KW-1185">Reference proteome</keyword>
<feature type="chain" id="PRO_5035877239" description="Cysteine-rich receptor-like protein kinase 2" evidence="12">
    <location>
        <begin position="26"/>
        <end position="642"/>
    </location>
</feature>
<comment type="caution">
    <text evidence="15">The sequence shown here is derived from an EMBL/GenBank/DDBJ whole genome shotgun (WGS) entry which is preliminary data.</text>
</comment>
<evidence type="ECO:0000256" key="1">
    <source>
        <dbReference type="ARBA" id="ARBA00022527"/>
    </source>
</evidence>
<dbReference type="PROSITE" id="PS00108">
    <property type="entry name" value="PROTEIN_KINASE_ST"/>
    <property type="match status" value="1"/>
</dbReference>
<dbReference type="OrthoDB" id="4062651at2759"/>
<dbReference type="Proteomes" id="UP000829196">
    <property type="component" value="Unassembled WGS sequence"/>
</dbReference>
<feature type="domain" description="Protein kinase" evidence="13">
    <location>
        <begin position="324"/>
        <end position="576"/>
    </location>
</feature>
<keyword evidence="11" id="KW-0812">Transmembrane</keyword>
<evidence type="ECO:0000256" key="9">
    <source>
        <dbReference type="ARBA" id="ARBA00023180"/>
    </source>
</evidence>
<dbReference type="AlphaFoldDB" id="A0A8T3AT03"/>
<protein>
    <recommendedName>
        <fullName evidence="17">Cysteine-rich receptor-like protein kinase 2</fullName>
    </recommendedName>
</protein>
<reference evidence="15" key="1">
    <citation type="journal article" date="2022" name="Front. Genet.">
        <title>Chromosome-Scale Assembly of the Dendrobium nobile Genome Provides Insights Into the Molecular Mechanism of the Biosynthesis of the Medicinal Active Ingredient of Dendrobium.</title>
        <authorList>
            <person name="Xu Q."/>
            <person name="Niu S.-C."/>
            <person name="Li K.-L."/>
            <person name="Zheng P.-J."/>
            <person name="Zhang X.-J."/>
            <person name="Jia Y."/>
            <person name="Liu Y."/>
            <person name="Niu Y.-X."/>
            <person name="Yu L.-H."/>
            <person name="Chen D.-F."/>
            <person name="Zhang G.-Q."/>
        </authorList>
    </citation>
    <scope>NUCLEOTIDE SEQUENCE</scope>
    <source>
        <tissue evidence="15">Leaf</tissue>
    </source>
</reference>
<dbReference type="CDD" id="cd23509">
    <property type="entry name" value="Gnk2-like"/>
    <property type="match status" value="2"/>
</dbReference>
<dbReference type="EMBL" id="JAGYWB010000013">
    <property type="protein sequence ID" value="KAI0499583.1"/>
    <property type="molecule type" value="Genomic_DNA"/>
</dbReference>
<evidence type="ECO:0000259" key="13">
    <source>
        <dbReference type="PROSITE" id="PS50011"/>
    </source>
</evidence>
<dbReference type="Gene3D" id="3.30.200.20">
    <property type="entry name" value="Phosphorylase Kinase, domain 1"/>
    <property type="match status" value="1"/>
</dbReference>
<feature type="domain" description="Gnk2-homologous" evidence="14">
    <location>
        <begin position="29"/>
        <end position="135"/>
    </location>
</feature>
<dbReference type="SMR" id="A0A8T3AT03"/>
<feature type="signal peptide" evidence="12">
    <location>
        <begin position="1"/>
        <end position="25"/>
    </location>
</feature>
<dbReference type="FunFam" id="1.10.510.10:FF:000336">
    <property type="entry name" value="Cysteine-rich receptor-like protein kinase 2"/>
    <property type="match status" value="1"/>
</dbReference>
<dbReference type="PROSITE" id="PS00107">
    <property type="entry name" value="PROTEIN_KINASE_ATP"/>
    <property type="match status" value="1"/>
</dbReference>
<dbReference type="FunFam" id="3.30.200.20:FF:000177">
    <property type="entry name" value="Cysteine-rich receptor-like protein kinase 2"/>
    <property type="match status" value="1"/>
</dbReference>
<evidence type="ECO:0000256" key="10">
    <source>
        <dbReference type="PROSITE-ProRule" id="PRU10141"/>
    </source>
</evidence>
<dbReference type="InterPro" id="IPR038408">
    <property type="entry name" value="GNK2_sf"/>
</dbReference>
<dbReference type="InterPro" id="IPR011009">
    <property type="entry name" value="Kinase-like_dom_sf"/>
</dbReference>
<evidence type="ECO:0000256" key="4">
    <source>
        <dbReference type="ARBA" id="ARBA00022737"/>
    </source>
</evidence>
<name>A0A8T3AT03_DENNO</name>
<evidence type="ECO:0000313" key="15">
    <source>
        <dbReference type="EMBL" id="KAI0499583.1"/>
    </source>
</evidence>
<dbReference type="InterPro" id="IPR008271">
    <property type="entry name" value="Ser/Thr_kinase_AS"/>
</dbReference>
<dbReference type="PANTHER" id="PTHR47973">
    <property type="entry name" value="CYSTEINE-RICH RECEPTOR-LIKE PROTEIN KINASE 3"/>
    <property type="match status" value="1"/>
</dbReference>
<dbReference type="InterPro" id="IPR000719">
    <property type="entry name" value="Prot_kinase_dom"/>
</dbReference>
<keyword evidence="11" id="KW-0472">Membrane</keyword>
<evidence type="ECO:0000256" key="7">
    <source>
        <dbReference type="ARBA" id="ARBA00022840"/>
    </source>
</evidence>
<keyword evidence="11" id="KW-1133">Transmembrane helix</keyword>
<dbReference type="CDD" id="cd14066">
    <property type="entry name" value="STKc_IRAK"/>
    <property type="match status" value="1"/>
</dbReference>
<dbReference type="Gene3D" id="3.30.430.20">
    <property type="entry name" value="Gnk2 domain, C-X8-C-X2-C motif"/>
    <property type="match status" value="2"/>
</dbReference>
<feature type="transmembrane region" description="Helical" evidence="11">
    <location>
        <begin position="263"/>
        <end position="286"/>
    </location>
</feature>
<dbReference type="Pfam" id="PF00069">
    <property type="entry name" value="Pkinase"/>
    <property type="match status" value="1"/>
</dbReference>
<evidence type="ECO:0000256" key="5">
    <source>
        <dbReference type="ARBA" id="ARBA00022741"/>
    </source>
</evidence>
<gene>
    <name evidence="15" type="ORF">KFK09_017789</name>
</gene>
<dbReference type="SMART" id="SM00220">
    <property type="entry name" value="S_TKc"/>
    <property type="match status" value="1"/>
</dbReference>
<evidence type="ECO:0000256" key="11">
    <source>
        <dbReference type="SAM" id="Phobius"/>
    </source>
</evidence>
<feature type="binding site" evidence="10">
    <location>
        <position position="353"/>
    </location>
    <ligand>
        <name>ATP</name>
        <dbReference type="ChEBI" id="CHEBI:30616"/>
    </ligand>
</feature>
<dbReference type="Gene3D" id="1.10.510.10">
    <property type="entry name" value="Transferase(Phosphotransferase) domain 1"/>
    <property type="match status" value="1"/>
</dbReference>